<feature type="domain" description="Secretion system C-terminal sorting" evidence="1">
    <location>
        <begin position="440"/>
        <end position="523"/>
    </location>
</feature>
<dbReference type="NCBIfam" id="TIGR04183">
    <property type="entry name" value="Por_Secre_tail"/>
    <property type="match status" value="1"/>
</dbReference>
<dbReference type="EMBL" id="LN515532">
    <property type="protein sequence ID" value="CEA16089.1"/>
    <property type="molecule type" value="Genomic_DNA"/>
</dbReference>
<evidence type="ECO:0000313" key="3">
    <source>
        <dbReference type="Proteomes" id="UP000032417"/>
    </source>
</evidence>
<organism evidence="2 3">
    <name type="scientific">Fermentimonas caenicola</name>
    <dbReference type="NCBI Taxonomy" id="1562970"/>
    <lineage>
        <taxon>Bacteria</taxon>
        <taxon>Pseudomonadati</taxon>
        <taxon>Bacteroidota</taxon>
        <taxon>Bacteroidia</taxon>
        <taxon>Bacteroidales</taxon>
        <taxon>Dysgonomonadaceae</taxon>
        <taxon>Fermentimonas</taxon>
    </lineage>
</organism>
<protein>
    <recommendedName>
        <fullName evidence="1">Secretion system C-terminal sorting domain-containing protein</fullName>
    </recommendedName>
</protein>
<dbReference type="STRING" id="1562970.ING2E5B_1339"/>
<evidence type="ECO:0000313" key="2">
    <source>
        <dbReference type="EMBL" id="CEA16089.1"/>
    </source>
</evidence>
<evidence type="ECO:0000259" key="1">
    <source>
        <dbReference type="Pfam" id="PF18962"/>
    </source>
</evidence>
<name>A0A098BZK4_9BACT</name>
<dbReference type="InterPro" id="IPR026444">
    <property type="entry name" value="Secre_tail"/>
</dbReference>
<keyword evidence="3" id="KW-1185">Reference proteome</keyword>
<dbReference type="AlphaFoldDB" id="A0A098BZK4"/>
<sequence>MKTPLNFPGIEFPNGMPVPVTIYEWKIPSGWNPKTGESPSSSGTYYTDAPVIELTTDENSEGDVIVRGVNDCPSSNDFSAYSWPIKLTRSGLMLGDYPKTVPFNESNTYTFSVSQPSSGTFEWRAPIGWKINGGGNILVAGNTVSITTGTCYTEEKVQVGLYTNEEVTNLTNFPTIIVPPSINIPTGEIIQYQNNTFSLNIPNDNIESVEWFVNDLSVGTVTNSSTLIFPINISGKVTVSAKLIISGCSAFTIPEVEVDVTKAPDIAIGGSSTICHQETYNLLNLPPTDISVQWTTSPNITIISGQGTSSALLSKSVSGNYGQGTISADVLLNGTSIAKATRIIDYVGTPVVTSVSGQGYVNAGESASYTANPSIIGSDIQYKWYVFPSTVSTSAWNNTNYITFHQAGTYNVSCQIISQCGSGTAAYTTVTVTGSGGYRVYSNPSTNLVTVKIPEDTEIGVIYNQNDNKKTVSDNYEIQLWNSAGILRSFFTTQKTYQFSVSHLPNGLYFVHIIQGDKIVYRKQFLKN</sequence>
<dbReference type="Pfam" id="PF18962">
    <property type="entry name" value="Por_Secre_tail"/>
    <property type="match status" value="1"/>
</dbReference>
<dbReference type="Proteomes" id="UP000032417">
    <property type="component" value="Chromosome 1"/>
</dbReference>
<dbReference type="KEGG" id="pbt:ING2E5B_1339"/>
<accession>A0A098BZK4</accession>
<dbReference type="OrthoDB" id="1489355at2"/>
<proteinExistence type="predicted"/>
<gene>
    <name evidence="2" type="ORF">ING2E5B_1339</name>
</gene>
<reference evidence="2 3" key="1">
    <citation type="submission" date="2014-08" db="EMBL/GenBank/DDBJ databases">
        <authorList>
            <person name="Wibberg D."/>
        </authorList>
    </citation>
    <scope>NUCLEOTIDE SEQUENCE [LARGE SCALE GENOMIC DNA]</scope>
    <source>
        <strain evidence="3">ING2-E5B</strain>
    </source>
</reference>
<dbReference type="HOGENOM" id="CLU_515661_0_0_10"/>
<dbReference type="CDD" id="cd00146">
    <property type="entry name" value="PKD"/>
    <property type="match status" value="1"/>
</dbReference>